<accession>B3S3D3</accession>
<organism evidence="2 3">
    <name type="scientific">Trichoplax adhaerens</name>
    <name type="common">Trichoplax reptans</name>
    <dbReference type="NCBI Taxonomy" id="10228"/>
    <lineage>
        <taxon>Eukaryota</taxon>
        <taxon>Metazoa</taxon>
        <taxon>Placozoa</taxon>
        <taxon>Uniplacotomia</taxon>
        <taxon>Trichoplacea</taxon>
        <taxon>Trichoplacidae</taxon>
        <taxon>Trichoplax</taxon>
    </lineage>
</organism>
<feature type="coiled-coil region" evidence="1">
    <location>
        <begin position="36"/>
        <end position="63"/>
    </location>
</feature>
<dbReference type="InterPro" id="IPR026161">
    <property type="entry name" value="FAM178"/>
</dbReference>
<keyword evidence="3" id="KW-1185">Reference proteome</keyword>
<dbReference type="KEGG" id="tad:TRIADDRAFT_58677"/>
<dbReference type="HOGENOM" id="CLU_588416_0_0_1"/>
<dbReference type="OrthoDB" id="6158547at2759"/>
<dbReference type="PhylomeDB" id="B3S3D3"/>
<dbReference type="InParanoid" id="B3S3D3"/>
<evidence type="ECO:0000256" key="1">
    <source>
        <dbReference type="SAM" id="Coils"/>
    </source>
</evidence>
<dbReference type="GeneID" id="6756027"/>
<proteinExistence type="predicted"/>
<sequence length="465" mass="53562">MDLELDSFEDTAWLGNIENPDTEAQEYHYSLSQLVKDKENKEMKDKEIAAERKKIEQSEYENKTQETTITREEAIEDAFQNKKDGKNMCDALISVVESTDTTSIPEINPGVSLFTGTYTVPDTQAATLPETVSDETSQFLHKLSVDIPQGISAILQHVIRRRCLSDMLYTDLLPTCVRLALNDRAELDKIMSLLDLETDIQEMYHRHRCRSKANLPIQRDTSVKPNGNCLKECPNEYNVLEKKVLLVILCSTALDNNYRSLEKDIAVCCHNIMNSFEDSVWKLQAVNIASCISSIAAHMYDCYYLTTIDTCCERGRSIVSYISCTMMRKLMKENGNNYNFHYDVFSEVQVSELLNIVNSWQKPDEKSDYYILYMFILFFRNMIVLQLSPFENSSRKAIASIADKLRWLFDSIKESGQDLKRSQVKNLILNVIFNLEAELQADSRSNQRSIVEYLDYSTEDILTRH</sequence>
<dbReference type="Proteomes" id="UP000009022">
    <property type="component" value="Unassembled WGS sequence"/>
</dbReference>
<reference evidence="2 3" key="1">
    <citation type="journal article" date="2008" name="Nature">
        <title>The Trichoplax genome and the nature of placozoans.</title>
        <authorList>
            <person name="Srivastava M."/>
            <person name="Begovic E."/>
            <person name="Chapman J."/>
            <person name="Putnam N.H."/>
            <person name="Hellsten U."/>
            <person name="Kawashima T."/>
            <person name="Kuo A."/>
            <person name="Mitros T."/>
            <person name="Salamov A."/>
            <person name="Carpenter M.L."/>
            <person name="Signorovitch A.Y."/>
            <person name="Moreno M.A."/>
            <person name="Kamm K."/>
            <person name="Grimwood J."/>
            <person name="Schmutz J."/>
            <person name="Shapiro H."/>
            <person name="Grigoriev I.V."/>
            <person name="Buss L.W."/>
            <person name="Schierwater B."/>
            <person name="Dellaporta S.L."/>
            <person name="Rokhsar D.S."/>
        </authorList>
    </citation>
    <scope>NUCLEOTIDE SEQUENCE [LARGE SCALE GENOMIC DNA]</scope>
    <source>
        <strain evidence="2 3">Grell-BS-1999</strain>
    </source>
</reference>
<dbReference type="RefSeq" id="XP_002114815.1">
    <property type="nucleotide sequence ID" value="XM_002114779.1"/>
</dbReference>
<dbReference type="PANTHER" id="PTHR16046">
    <property type="entry name" value="SMC5-SMC6 COMPLEX LOCALIZATION FACTOR 2"/>
    <property type="match status" value="1"/>
</dbReference>
<dbReference type="PANTHER" id="PTHR16046:SF9">
    <property type="entry name" value="SMC5-SMC6 COMPLEX LOCALIZATION FACTOR PROTEIN 2"/>
    <property type="match status" value="1"/>
</dbReference>
<dbReference type="CTD" id="6756027"/>
<name>B3S3D3_TRIAD</name>
<gene>
    <name evidence="2" type="ORF">TRIADDRAFT_58677</name>
</gene>
<dbReference type="AlphaFoldDB" id="B3S3D3"/>
<dbReference type="EMBL" id="DS985248">
    <property type="protein sequence ID" value="EDV22949.1"/>
    <property type="molecule type" value="Genomic_DNA"/>
</dbReference>
<protein>
    <submittedName>
        <fullName evidence="2">Uncharacterized protein</fullName>
    </submittedName>
</protein>
<evidence type="ECO:0000313" key="2">
    <source>
        <dbReference type="EMBL" id="EDV22949.1"/>
    </source>
</evidence>
<evidence type="ECO:0000313" key="3">
    <source>
        <dbReference type="Proteomes" id="UP000009022"/>
    </source>
</evidence>
<keyword evidence="1" id="KW-0175">Coiled coil</keyword>